<dbReference type="CDD" id="cd00229">
    <property type="entry name" value="SGNH_hydrolase"/>
    <property type="match status" value="1"/>
</dbReference>
<evidence type="ECO:0000313" key="3">
    <source>
        <dbReference type="Proteomes" id="UP000291343"/>
    </source>
</evidence>
<accession>A0A482WFE8</accession>
<dbReference type="OrthoDB" id="10034606at2759"/>
<proteinExistence type="predicted"/>
<name>A0A482WFE8_LAOST</name>
<protein>
    <recommendedName>
        <fullName evidence="1">OSK domain-containing protein</fullName>
    </recommendedName>
</protein>
<comment type="caution">
    <text evidence="2">The sequence shown here is derived from an EMBL/GenBank/DDBJ whole genome shotgun (WGS) entry which is preliminary data.</text>
</comment>
<dbReference type="SUPFAM" id="SSF52266">
    <property type="entry name" value="SGNH hydrolase"/>
    <property type="match status" value="1"/>
</dbReference>
<dbReference type="Pfam" id="PF17182">
    <property type="entry name" value="OSK"/>
    <property type="match status" value="1"/>
</dbReference>
<dbReference type="EMBL" id="QKKF02037417">
    <property type="protein sequence ID" value="RZF32224.1"/>
    <property type="molecule type" value="Genomic_DNA"/>
</dbReference>
<dbReference type="AlphaFoldDB" id="A0A482WFE8"/>
<dbReference type="Proteomes" id="UP000291343">
    <property type="component" value="Unassembled WGS sequence"/>
</dbReference>
<dbReference type="SMR" id="A0A482WFE8"/>
<dbReference type="STRING" id="195883.A0A482WFE8"/>
<organism evidence="2 3">
    <name type="scientific">Laodelphax striatellus</name>
    <name type="common">Small brown planthopper</name>
    <name type="synonym">Delphax striatella</name>
    <dbReference type="NCBI Taxonomy" id="195883"/>
    <lineage>
        <taxon>Eukaryota</taxon>
        <taxon>Metazoa</taxon>
        <taxon>Ecdysozoa</taxon>
        <taxon>Arthropoda</taxon>
        <taxon>Hexapoda</taxon>
        <taxon>Insecta</taxon>
        <taxon>Pterygota</taxon>
        <taxon>Neoptera</taxon>
        <taxon>Paraneoptera</taxon>
        <taxon>Hemiptera</taxon>
        <taxon>Auchenorrhyncha</taxon>
        <taxon>Fulgoroidea</taxon>
        <taxon>Delphacidae</taxon>
        <taxon>Criomorphinae</taxon>
        <taxon>Laodelphax</taxon>
    </lineage>
</organism>
<gene>
    <name evidence="2" type="ORF">LSTR_LSTR011496</name>
</gene>
<dbReference type="InParanoid" id="A0A482WFE8"/>
<feature type="domain" description="OSK" evidence="1">
    <location>
        <begin position="66"/>
        <end position="219"/>
    </location>
</feature>
<dbReference type="InterPro" id="IPR033447">
    <property type="entry name" value="OSK"/>
</dbReference>
<dbReference type="InterPro" id="IPR036514">
    <property type="entry name" value="SGNH_hydro_sf"/>
</dbReference>
<keyword evidence="3" id="KW-1185">Reference proteome</keyword>
<dbReference type="Gene3D" id="3.40.50.1110">
    <property type="entry name" value="SGNH hydrolase"/>
    <property type="match status" value="1"/>
</dbReference>
<evidence type="ECO:0000313" key="2">
    <source>
        <dbReference type="EMBL" id="RZF32224.1"/>
    </source>
</evidence>
<reference evidence="2 3" key="1">
    <citation type="journal article" date="2017" name="Gigascience">
        <title>Genome sequence of the small brown planthopper, Laodelphax striatellus.</title>
        <authorList>
            <person name="Zhu J."/>
            <person name="Jiang F."/>
            <person name="Wang X."/>
            <person name="Yang P."/>
            <person name="Bao Y."/>
            <person name="Zhao W."/>
            <person name="Wang W."/>
            <person name="Lu H."/>
            <person name="Wang Q."/>
            <person name="Cui N."/>
            <person name="Li J."/>
            <person name="Chen X."/>
            <person name="Luo L."/>
            <person name="Yu J."/>
            <person name="Kang L."/>
            <person name="Cui F."/>
        </authorList>
    </citation>
    <scope>NUCLEOTIDE SEQUENCE [LARGE SCALE GENOMIC DNA]</scope>
    <source>
        <strain evidence="2">Lst14</strain>
    </source>
</reference>
<evidence type="ECO:0000259" key="1">
    <source>
        <dbReference type="Pfam" id="PF17182"/>
    </source>
</evidence>
<sequence length="268" mass="30673">MAKELKSIIQQWPPEIPMNTTTSVSDCSNYELDSTKNESSCLNWSQISESSAVQSNFESISDEGIEANFKDLVPVFNGYQLIGDSQLVRFSETILGLQREFTHSSSGSIGLCVSGQKISELHRRVWEKIHPVGEQVILLIGTNDLLKGTKTNVMCVRLKFLIEDILLTAKKIVVLTLPPVPKLSHSEEHWNRLDDYNDYIKSLPVKYQGKLTVADICPFFYRSQTKFFKLCRLSYFEKWYLGGTRKDLIHINEEGFKVIRNFLLNEIL</sequence>